<feature type="non-terminal residue" evidence="2">
    <location>
        <position position="1"/>
    </location>
</feature>
<evidence type="ECO:0000256" key="1">
    <source>
        <dbReference type="SAM" id="MobiDB-lite"/>
    </source>
</evidence>
<dbReference type="AlphaFoldDB" id="M2QFQ2"/>
<dbReference type="HOGENOM" id="CLU_919940_0_0_1"/>
<dbReference type="Proteomes" id="UP000016930">
    <property type="component" value="Unassembled WGS sequence"/>
</dbReference>
<organism evidence="2 3">
    <name type="scientific">Ceriporiopsis subvermispora (strain B)</name>
    <name type="common">White-rot fungus</name>
    <name type="synonym">Gelatoporia subvermispora</name>
    <dbReference type="NCBI Taxonomy" id="914234"/>
    <lineage>
        <taxon>Eukaryota</taxon>
        <taxon>Fungi</taxon>
        <taxon>Dikarya</taxon>
        <taxon>Basidiomycota</taxon>
        <taxon>Agaricomycotina</taxon>
        <taxon>Agaricomycetes</taxon>
        <taxon>Polyporales</taxon>
        <taxon>Gelatoporiaceae</taxon>
        <taxon>Gelatoporia</taxon>
    </lineage>
</organism>
<reference evidence="2 3" key="1">
    <citation type="journal article" date="2012" name="Proc. Natl. Acad. Sci. U.S.A.">
        <title>Comparative genomics of Ceriporiopsis subvermispora and Phanerochaete chrysosporium provide insight into selective ligninolysis.</title>
        <authorList>
            <person name="Fernandez-Fueyo E."/>
            <person name="Ruiz-Duenas F.J."/>
            <person name="Ferreira P."/>
            <person name="Floudas D."/>
            <person name="Hibbett D.S."/>
            <person name="Canessa P."/>
            <person name="Larrondo L.F."/>
            <person name="James T.Y."/>
            <person name="Seelenfreund D."/>
            <person name="Lobos S."/>
            <person name="Polanco R."/>
            <person name="Tello M."/>
            <person name="Honda Y."/>
            <person name="Watanabe T."/>
            <person name="Watanabe T."/>
            <person name="Ryu J.S."/>
            <person name="Kubicek C.P."/>
            <person name="Schmoll M."/>
            <person name="Gaskell J."/>
            <person name="Hammel K.E."/>
            <person name="St John F.J."/>
            <person name="Vanden Wymelenberg A."/>
            <person name="Sabat G."/>
            <person name="Splinter BonDurant S."/>
            <person name="Syed K."/>
            <person name="Yadav J.S."/>
            <person name="Doddapaneni H."/>
            <person name="Subramanian V."/>
            <person name="Lavin J.L."/>
            <person name="Oguiza J.A."/>
            <person name="Perez G."/>
            <person name="Pisabarro A.G."/>
            <person name="Ramirez L."/>
            <person name="Santoyo F."/>
            <person name="Master E."/>
            <person name="Coutinho P.M."/>
            <person name="Henrissat B."/>
            <person name="Lombard V."/>
            <person name="Magnuson J.K."/>
            <person name="Kuees U."/>
            <person name="Hori C."/>
            <person name="Igarashi K."/>
            <person name="Samejima M."/>
            <person name="Held B.W."/>
            <person name="Barry K.W."/>
            <person name="LaButti K.M."/>
            <person name="Lapidus A."/>
            <person name="Lindquist E.A."/>
            <person name="Lucas S.M."/>
            <person name="Riley R."/>
            <person name="Salamov A.A."/>
            <person name="Hoffmeister D."/>
            <person name="Schwenk D."/>
            <person name="Hadar Y."/>
            <person name="Yarden O."/>
            <person name="de Vries R.P."/>
            <person name="Wiebenga A."/>
            <person name="Stenlid J."/>
            <person name="Eastwood D."/>
            <person name="Grigoriev I.V."/>
            <person name="Berka R.M."/>
            <person name="Blanchette R.A."/>
            <person name="Kersten P."/>
            <person name="Martinez A.T."/>
            <person name="Vicuna R."/>
            <person name="Cullen D."/>
        </authorList>
    </citation>
    <scope>NUCLEOTIDE SEQUENCE [LARGE SCALE GENOMIC DNA]</scope>
    <source>
        <strain evidence="2 3">B</strain>
    </source>
</reference>
<feature type="compositionally biased region" description="Basic and acidic residues" evidence="1">
    <location>
        <begin position="131"/>
        <end position="143"/>
    </location>
</feature>
<accession>M2QFQ2</accession>
<dbReference type="EMBL" id="KB445833">
    <property type="protein sequence ID" value="EMD30840.1"/>
    <property type="molecule type" value="Genomic_DNA"/>
</dbReference>
<feature type="compositionally biased region" description="Low complexity" evidence="1">
    <location>
        <begin position="100"/>
        <end position="119"/>
    </location>
</feature>
<protein>
    <submittedName>
        <fullName evidence="2">Uncharacterized protein</fullName>
    </submittedName>
</protein>
<keyword evidence="3" id="KW-1185">Reference proteome</keyword>
<proteinExistence type="predicted"/>
<name>M2QFQ2_CERS8</name>
<gene>
    <name evidence="2" type="ORF">CERSUDRAFT_120284</name>
</gene>
<sequence length="303" mass="33420">MLRTRARGISAGRPSRPLRHLILGTTASKPPSAASPERNAARAETANCTALGMRDGTIGPPDTARSRRHPVQAASRSLSQTRRRPDTIYGPRASSDHHSASLTTTSTHQSTQSTRHSSLARVARMLCAEQSRPRARERLDVPARHKHRPPRPTAPSRRAARHHRLDVVPPPQHSSRPVVRARRILRTVTAAHRPRIPDTRADDGSADGVPGNLRVPGRAVLSCCYPLESLARRFPSCVALRPSYSMIYLPLYHCLACSLRSLPVPVLYFHPPLALLKLSCILGYTHRTTCPLLIVCRLRCALC</sequence>
<evidence type="ECO:0000313" key="2">
    <source>
        <dbReference type="EMBL" id="EMD30840.1"/>
    </source>
</evidence>
<evidence type="ECO:0000313" key="3">
    <source>
        <dbReference type="Proteomes" id="UP000016930"/>
    </source>
</evidence>
<feature type="region of interest" description="Disordered" evidence="1">
    <location>
        <begin position="25"/>
        <end position="177"/>
    </location>
</feature>
<feature type="region of interest" description="Disordered" evidence="1">
    <location>
        <begin position="1"/>
        <end position="20"/>
    </location>
</feature>